<keyword evidence="5" id="KW-1185">Reference proteome</keyword>
<dbReference type="OrthoDB" id="9781670at2"/>
<dbReference type="Pfam" id="PF00239">
    <property type="entry name" value="Resolvase"/>
    <property type="match status" value="1"/>
</dbReference>
<dbReference type="RefSeq" id="WP_084113491.1">
    <property type="nucleotide sequence ID" value="NZ_FWXH01000002.1"/>
</dbReference>
<dbReference type="PROSITE" id="PS51736">
    <property type="entry name" value="RECOMBINASES_3"/>
    <property type="match status" value="1"/>
</dbReference>
<evidence type="ECO:0000256" key="1">
    <source>
        <dbReference type="SAM" id="Coils"/>
    </source>
</evidence>
<accession>A0A1W1X010</accession>
<feature type="domain" description="Resolvase/invertase-type recombinase catalytic" evidence="2">
    <location>
        <begin position="2"/>
        <end position="147"/>
    </location>
</feature>
<dbReference type="Pfam" id="PF13408">
    <property type="entry name" value="Zn_ribbon_recom"/>
    <property type="match status" value="1"/>
</dbReference>
<dbReference type="Gene3D" id="3.90.1750.20">
    <property type="entry name" value="Putative Large Serine Recombinase, Chain B, Domain 2"/>
    <property type="match status" value="1"/>
</dbReference>
<dbReference type="InterPro" id="IPR025827">
    <property type="entry name" value="Zn_ribbon_recom_dom"/>
</dbReference>
<dbReference type="InterPro" id="IPR011109">
    <property type="entry name" value="DNA_bind_recombinase_dom"/>
</dbReference>
<dbReference type="Proteomes" id="UP000192468">
    <property type="component" value="Unassembled WGS sequence"/>
</dbReference>
<feature type="domain" description="Recombinase" evidence="3">
    <location>
        <begin position="155"/>
        <end position="311"/>
    </location>
</feature>
<dbReference type="SUPFAM" id="SSF53041">
    <property type="entry name" value="Resolvase-like"/>
    <property type="match status" value="1"/>
</dbReference>
<dbReference type="STRING" id="1121291.SAMN02745134_00293"/>
<dbReference type="Pfam" id="PF07508">
    <property type="entry name" value="Recombinase"/>
    <property type="match status" value="1"/>
</dbReference>
<dbReference type="PANTHER" id="PTHR30461">
    <property type="entry name" value="DNA-INVERTASE FROM LAMBDOID PROPHAGE"/>
    <property type="match status" value="1"/>
</dbReference>
<dbReference type="GO" id="GO:0000150">
    <property type="term" value="F:DNA strand exchange activity"/>
    <property type="evidence" value="ECO:0007669"/>
    <property type="project" value="InterPro"/>
</dbReference>
<name>A0A1W1X010_9CLOT</name>
<evidence type="ECO:0000259" key="2">
    <source>
        <dbReference type="PROSITE" id="PS51736"/>
    </source>
</evidence>
<dbReference type="EMBL" id="FWXH01000002">
    <property type="protein sequence ID" value="SMC17316.1"/>
    <property type="molecule type" value="Genomic_DNA"/>
</dbReference>
<evidence type="ECO:0000259" key="3">
    <source>
        <dbReference type="PROSITE" id="PS51737"/>
    </source>
</evidence>
<keyword evidence="1" id="KW-0175">Coiled coil</keyword>
<gene>
    <name evidence="4" type="ORF">SAMN02745134_00293</name>
</gene>
<dbReference type="InterPro" id="IPR050639">
    <property type="entry name" value="SSR_resolvase"/>
</dbReference>
<reference evidence="4 5" key="1">
    <citation type="submission" date="2017-04" db="EMBL/GenBank/DDBJ databases">
        <authorList>
            <person name="Afonso C.L."/>
            <person name="Miller P.J."/>
            <person name="Scott M.A."/>
            <person name="Spackman E."/>
            <person name="Goraichik I."/>
            <person name="Dimitrov K.M."/>
            <person name="Suarez D.L."/>
            <person name="Swayne D.E."/>
        </authorList>
    </citation>
    <scope>NUCLEOTIDE SEQUENCE [LARGE SCALE GENOMIC DNA]</scope>
    <source>
        <strain evidence="4 5">DSM 12555</strain>
    </source>
</reference>
<dbReference type="InterPro" id="IPR036162">
    <property type="entry name" value="Resolvase-like_N_sf"/>
</dbReference>
<dbReference type="CDD" id="cd00338">
    <property type="entry name" value="Ser_Recombinase"/>
    <property type="match status" value="1"/>
</dbReference>
<dbReference type="AlphaFoldDB" id="A0A1W1X010"/>
<organism evidence="4 5">
    <name type="scientific">Clostridium acidisoli DSM 12555</name>
    <dbReference type="NCBI Taxonomy" id="1121291"/>
    <lineage>
        <taxon>Bacteria</taxon>
        <taxon>Bacillati</taxon>
        <taxon>Bacillota</taxon>
        <taxon>Clostridia</taxon>
        <taxon>Eubacteriales</taxon>
        <taxon>Clostridiaceae</taxon>
        <taxon>Clostridium</taxon>
    </lineage>
</organism>
<dbReference type="InterPro" id="IPR038109">
    <property type="entry name" value="DNA_bind_recomb_sf"/>
</dbReference>
<dbReference type="PROSITE" id="PS51737">
    <property type="entry name" value="RECOMBINASE_DNA_BIND"/>
    <property type="match status" value="1"/>
</dbReference>
<dbReference type="GO" id="GO:0003677">
    <property type="term" value="F:DNA binding"/>
    <property type="evidence" value="ECO:0007669"/>
    <property type="project" value="InterPro"/>
</dbReference>
<evidence type="ECO:0000313" key="4">
    <source>
        <dbReference type="EMBL" id="SMC17316.1"/>
    </source>
</evidence>
<dbReference type="SMART" id="SM00857">
    <property type="entry name" value="Resolvase"/>
    <property type="match status" value="1"/>
</dbReference>
<evidence type="ECO:0000313" key="5">
    <source>
        <dbReference type="Proteomes" id="UP000192468"/>
    </source>
</evidence>
<dbReference type="PANTHER" id="PTHR30461:SF23">
    <property type="entry name" value="DNA RECOMBINASE-RELATED"/>
    <property type="match status" value="1"/>
</dbReference>
<dbReference type="Gene3D" id="3.40.50.1390">
    <property type="entry name" value="Resolvase, N-terminal catalytic domain"/>
    <property type="match status" value="1"/>
</dbReference>
<sequence length="562" mass="64340">MKAAIYSRKSKFTGKGESIENQIELCKNYALNLGITEFIVYEDEGFSGKNIDRPNFQKLLSDARERKFDTIICYRLDRISRNIADFSSLINELQDLGLGFISIREQFDTTTPMGRAMMYIASVFAQLERETIAERVRDNMLELAKTGRWLGGQTPLGFKSEAISYFDSEMNEKKMFKLSPENEELKIVNLIYDKYLEFKSLSQVTKYLTQNMIKSKTGNTIWNKRTVQDVLTNPAYVKADDKVLSFFKDQGITVAGNADKKHGILTYNKKKGTKSFRDTDEWIAAISKHLGVIESYTWLKVQNTLAVNKEKAPRMGKTNNVLLTGILKCHKCGSSMKVIHGRTDKDGKKIFYYKCSLKEASGNKRCDNSNVRADELEKVLIKKIEEISSDKGLILKELKAFKENLDISDTASFALENTQKNIKNKKSQIENLVDQLSLNPSISEYIIPQINTLDKEIKALKLSENEIKDTKNDFIQSDMNIDLMLELLKKVSIIDSLDVEEKKLVLNSILDEVTWDGDTGNIDITLWGMRKKKVKFNPIDINKLLHFSKSSRSYCYRISCWP</sequence>
<protein>
    <submittedName>
        <fullName evidence="4">Site-specific DNA recombinase</fullName>
    </submittedName>
</protein>
<proteinExistence type="predicted"/>
<feature type="coiled-coil region" evidence="1">
    <location>
        <begin position="415"/>
        <end position="473"/>
    </location>
</feature>
<dbReference type="InterPro" id="IPR006119">
    <property type="entry name" value="Resolv_N"/>
</dbReference>